<comment type="caution">
    <text evidence="4">The sequence shown here is derived from an EMBL/GenBank/DDBJ whole genome shotgun (WGS) entry which is preliminary data.</text>
</comment>
<keyword evidence="2" id="KW-0472">Membrane</keyword>
<organism evidence="4 5">
    <name type="scientific">Romeriopsis navalis LEGE 11480</name>
    <dbReference type="NCBI Taxonomy" id="2777977"/>
    <lineage>
        <taxon>Bacteria</taxon>
        <taxon>Bacillati</taxon>
        <taxon>Cyanobacteriota</taxon>
        <taxon>Cyanophyceae</taxon>
        <taxon>Leptolyngbyales</taxon>
        <taxon>Leptolyngbyaceae</taxon>
        <taxon>Romeriopsis</taxon>
        <taxon>Romeriopsis navalis</taxon>
    </lineage>
</organism>
<feature type="region of interest" description="Disordered" evidence="1">
    <location>
        <begin position="165"/>
        <end position="188"/>
    </location>
</feature>
<evidence type="ECO:0000256" key="1">
    <source>
        <dbReference type="SAM" id="MobiDB-lite"/>
    </source>
</evidence>
<dbReference type="GO" id="GO:0043164">
    <property type="term" value="P:Gram-negative-bacterium-type cell wall biogenesis"/>
    <property type="evidence" value="ECO:0007669"/>
    <property type="project" value="TreeGrafter"/>
</dbReference>
<proteinExistence type="predicted"/>
<dbReference type="InterPro" id="IPR014729">
    <property type="entry name" value="Rossmann-like_a/b/a_fold"/>
</dbReference>
<dbReference type="EMBL" id="JADEXQ010000107">
    <property type="protein sequence ID" value="MBE9032479.1"/>
    <property type="molecule type" value="Genomic_DNA"/>
</dbReference>
<dbReference type="Proteomes" id="UP000625316">
    <property type="component" value="Unassembled WGS sequence"/>
</dbReference>
<feature type="transmembrane region" description="Helical" evidence="2">
    <location>
        <begin position="35"/>
        <end position="54"/>
    </location>
</feature>
<dbReference type="CDD" id="cd06259">
    <property type="entry name" value="YdcF-like"/>
    <property type="match status" value="1"/>
</dbReference>
<keyword evidence="2" id="KW-0812">Transmembrane</keyword>
<dbReference type="RefSeq" id="WP_264327296.1">
    <property type="nucleotide sequence ID" value="NZ_JADEXQ010000107.1"/>
</dbReference>
<dbReference type="Pfam" id="PF02698">
    <property type="entry name" value="DUF218"/>
    <property type="match status" value="1"/>
</dbReference>
<accession>A0A928Z563</accession>
<evidence type="ECO:0000313" key="4">
    <source>
        <dbReference type="EMBL" id="MBE9032479.1"/>
    </source>
</evidence>
<dbReference type="GO" id="GO:0005886">
    <property type="term" value="C:plasma membrane"/>
    <property type="evidence" value="ECO:0007669"/>
    <property type="project" value="TreeGrafter"/>
</dbReference>
<dbReference type="InterPro" id="IPR051599">
    <property type="entry name" value="Cell_Envelope_Assoc"/>
</dbReference>
<evidence type="ECO:0000313" key="5">
    <source>
        <dbReference type="Proteomes" id="UP000625316"/>
    </source>
</evidence>
<feature type="domain" description="DUF218" evidence="3">
    <location>
        <begin position="201"/>
        <end position="381"/>
    </location>
</feature>
<evidence type="ECO:0000256" key="2">
    <source>
        <dbReference type="SAM" id="Phobius"/>
    </source>
</evidence>
<dbReference type="PANTHER" id="PTHR30336:SF4">
    <property type="entry name" value="ENVELOPE BIOGENESIS FACTOR ELYC"/>
    <property type="match status" value="1"/>
</dbReference>
<evidence type="ECO:0000259" key="3">
    <source>
        <dbReference type="Pfam" id="PF02698"/>
    </source>
</evidence>
<gene>
    <name evidence="4" type="ORF">IQ266_22330</name>
</gene>
<feature type="transmembrane region" description="Helical" evidence="2">
    <location>
        <begin position="6"/>
        <end position="28"/>
    </location>
</feature>
<feature type="compositionally biased region" description="Basic and acidic residues" evidence="1">
    <location>
        <begin position="165"/>
        <end position="174"/>
    </location>
</feature>
<dbReference type="GO" id="GO:0000270">
    <property type="term" value="P:peptidoglycan metabolic process"/>
    <property type="evidence" value="ECO:0007669"/>
    <property type="project" value="TreeGrafter"/>
</dbReference>
<name>A0A928Z563_9CYAN</name>
<dbReference type="AlphaFoldDB" id="A0A928Z563"/>
<dbReference type="Gene3D" id="3.40.50.620">
    <property type="entry name" value="HUPs"/>
    <property type="match status" value="1"/>
</dbReference>
<keyword evidence="2" id="KW-1133">Transmembrane helix</keyword>
<keyword evidence="5" id="KW-1185">Reference proteome</keyword>
<sequence length="399" mass="43871">MLLVTDVFLLLTQVLLWILVALAARFILLQALPKAFLGSLVLVLLVVVTALTFFSGTPQAGVLGEIWNLISVIFNPLAVILILLGIVWRDADKKGLTNTSKWFLRVGVIALLLMSMPLVSNFLLQRTESEALQIARAESVALPAGARRVIVLMGQDTTRLQVRPRIEDAPEPPKPRKAGSGILKPAPPLKESTYTMLTQQAQLTEHGDRILYAAKLFEQEGGSAPLIVVTAGQYPGRPRKSGETRESASAARDISRILQTQLGIPGDRILEDSNSSTVQASAANVRKLLDKQEINYGAQLMLVTSALEASRTNLTFQNEFASNGQPIAVLSRPTDFYMLPAKEALSARAKGADVIERRLALRDFLPSVDSLEMSTRLFNETLTSMYYFLRGWVRPIRPQ</sequence>
<dbReference type="PANTHER" id="PTHR30336">
    <property type="entry name" value="INNER MEMBRANE PROTEIN, PROBABLE PERMEASE"/>
    <property type="match status" value="1"/>
</dbReference>
<feature type="transmembrane region" description="Helical" evidence="2">
    <location>
        <begin position="66"/>
        <end position="90"/>
    </location>
</feature>
<protein>
    <submittedName>
        <fullName evidence="4">YdcF family protein</fullName>
    </submittedName>
</protein>
<reference evidence="4" key="1">
    <citation type="submission" date="2020-10" db="EMBL/GenBank/DDBJ databases">
        <authorList>
            <person name="Castelo-Branco R."/>
            <person name="Eusebio N."/>
            <person name="Adriana R."/>
            <person name="Vieira A."/>
            <person name="Brugerolle De Fraissinette N."/>
            <person name="Rezende De Castro R."/>
            <person name="Schneider M.P."/>
            <person name="Vasconcelos V."/>
            <person name="Leao P.N."/>
        </authorList>
    </citation>
    <scope>NUCLEOTIDE SEQUENCE</scope>
    <source>
        <strain evidence="4">LEGE 11480</strain>
    </source>
</reference>
<feature type="transmembrane region" description="Helical" evidence="2">
    <location>
        <begin position="102"/>
        <end position="124"/>
    </location>
</feature>
<dbReference type="InterPro" id="IPR003848">
    <property type="entry name" value="DUF218"/>
</dbReference>